<gene>
    <name evidence="1" type="ORF">XA68_15115</name>
</gene>
<proteinExistence type="predicted"/>
<dbReference type="EMBL" id="LAZP02000413">
    <property type="protein sequence ID" value="PFH57400.1"/>
    <property type="molecule type" value="Genomic_DNA"/>
</dbReference>
<accession>A0A2A9P964</accession>
<name>A0A2A9P964_OPHUN</name>
<keyword evidence="2" id="KW-1185">Reference proteome</keyword>
<reference evidence="1 2" key="1">
    <citation type="journal article" date="2015" name="BMC Genomics">
        <title>Gene expression during zombie ant biting behavior reflects the complexity underlying fungal parasitic behavioral manipulation.</title>
        <authorList>
            <person name="de Bekker C."/>
            <person name="Ohm R.A."/>
            <person name="Loreto R.G."/>
            <person name="Sebastian A."/>
            <person name="Albert I."/>
            <person name="Merrow M."/>
            <person name="Brachmann A."/>
            <person name="Hughes D.P."/>
        </authorList>
    </citation>
    <scope>NUCLEOTIDE SEQUENCE [LARGE SCALE GENOMIC DNA]</scope>
    <source>
        <strain evidence="1 2">SC16a</strain>
    </source>
</reference>
<protein>
    <submittedName>
        <fullName evidence="1">Uncharacterized protein</fullName>
    </submittedName>
</protein>
<dbReference type="Proteomes" id="UP000037136">
    <property type="component" value="Unassembled WGS sequence"/>
</dbReference>
<sequence length="88" mass="9799">MPWQQTASRIDIDPQISPCEANLKVRPFSILNWFLAEIALSFRPKSRAVAASPSQIFPISSALLLTPPPKPPTQDSLFFTTATRKLPH</sequence>
<evidence type="ECO:0000313" key="1">
    <source>
        <dbReference type="EMBL" id="PFH57400.1"/>
    </source>
</evidence>
<dbReference type="AlphaFoldDB" id="A0A2A9P964"/>
<reference evidence="1 2" key="2">
    <citation type="journal article" date="2017" name="Sci. Rep.">
        <title>Ant-infecting Ophiocordyceps genomes reveal a high diversity of potential behavioral manipulation genes and a possible major role for enterotoxins.</title>
        <authorList>
            <person name="de Bekker C."/>
            <person name="Ohm R.A."/>
            <person name="Evans H.C."/>
            <person name="Brachmann A."/>
            <person name="Hughes D.P."/>
        </authorList>
    </citation>
    <scope>NUCLEOTIDE SEQUENCE [LARGE SCALE GENOMIC DNA]</scope>
    <source>
        <strain evidence="1 2">SC16a</strain>
    </source>
</reference>
<evidence type="ECO:0000313" key="2">
    <source>
        <dbReference type="Proteomes" id="UP000037136"/>
    </source>
</evidence>
<organism evidence="1 2">
    <name type="scientific">Ophiocordyceps unilateralis</name>
    <name type="common">Zombie-ant fungus</name>
    <name type="synonym">Torrubia unilateralis</name>
    <dbReference type="NCBI Taxonomy" id="268505"/>
    <lineage>
        <taxon>Eukaryota</taxon>
        <taxon>Fungi</taxon>
        <taxon>Dikarya</taxon>
        <taxon>Ascomycota</taxon>
        <taxon>Pezizomycotina</taxon>
        <taxon>Sordariomycetes</taxon>
        <taxon>Hypocreomycetidae</taxon>
        <taxon>Hypocreales</taxon>
        <taxon>Ophiocordycipitaceae</taxon>
        <taxon>Ophiocordyceps</taxon>
    </lineage>
</organism>
<comment type="caution">
    <text evidence="1">The sequence shown here is derived from an EMBL/GenBank/DDBJ whole genome shotgun (WGS) entry which is preliminary data.</text>
</comment>